<proteinExistence type="inferred from homology"/>
<dbReference type="Gene3D" id="3.20.20.80">
    <property type="entry name" value="Glycosidases"/>
    <property type="match status" value="1"/>
</dbReference>
<protein>
    <recommendedName>
        <fullName evidence="4">Glycoside hydrolase family 79 protein</fullName>
    </recommendedName>
</protein>
<dbReference type="GO" id="GO:0016020">
    <property type="term" value="C:membrane"/>
    <property type="evidence" value="ECO:0007669"/>
    <property type="project" value="InterPro"/>
</dbReference>
<dbReference type="PANTHER" id="PTHR14363">
    <property type="entry name" value="HEPARANASE-RELATED"/>
    <property type="match status" value="1"/>
</dbReference>
<sequence length="514" mass="55592">MTSATSFGCLALDWWPDSKCDYTWCPWEGASFLNLDLTSKYLRNGIAALNGGGEIFLRLGGSLCDFVRYDFPGSHDGTCRDFSDPTNATRVGYELGSGCLRVDRWDELNGFCSDIEGCNLIFGVNALIGRTNETCPADVDCHNDAGSNPCCTTWSGNWNQSNAEALLRYTHDKGYKIYGYEFGNELAGSSGIQATNISPDVYSTDFCAFKNLVASIWSDGGDDIPKVISPDNNFDAAWYGDFVKMSFEKCGGADVITWHQYILGAGKDEAAAEKAMDSKVLDGQIHLGDTIMSTVADNTPSDVQGPEIWMGEAGGAYNSGRPGVTNAFMSSFWYLDGFGVLSEKGHQSFCRQTLVGGNYGLLQATGTNSYAPNPDFYALALWQNLMGRSVLEVERSDGVEGEGDRDLRVYAHCQKGGNGVSILALNLANDTSKVIDVTGVDGSQRFEYVMTAGDGIDGQQVLLNNALLEMNGSDFPDLTGAEWQQDGDGDNIGSITLEAQSYGFFVFEGVICNE</sequence>
<dbReference type="InterPro" id="IPR017853">
    <property type="entry name" value="GH"/>
</dbReference>
<evidence type="ECO:0000313" key="2">
    <source>
        <dbReference type="EMBL" id="GMI43746.1"/>
    </source>
</evidence>
<comment type="similarity">
    <text evidence="1">Belongs to the glycosyl hydrolase 79 family.</text>
</comment>
<dbReference type="AlphaFoldDB" id="A0A9W7LBK0"/>
<name>A0A9W7LBK0_9STRA</name>
<dbReference type="EMBL" id="BRYA01001460">
    <property type="protein sequence ID" value="GMI43746.1"/>
    <property type="molecule type" value="Genomic_DNA"/>
</dbReference>
<dbReference type="InterPro" id="IPR005199">
    <property type="entry name" value="Glyco_hydro_79"/>
</dbReference>
<keyword evidence="3" id="KW-1185">Reference proteome</keyword>
<accession>A0A9W7LBK0</accession>
<evidence type="ECO:0000313" key="3">
    <source>
        <dbReference type="Proteomes" id="UP001165065"/>
    </source>
</evidence>
<organism evidence="2 3">
    <name type="scientific">Triparma columacea</name>
    <dbReference type="NCBI Taxonomy" id="722753"/>
    <lineage>
        <taxon>Eukaryota</taxon>
        <taxon>Sar</taxon>
        <taxon>Stramenopiles</taxon>
        <taxon>Ochrophyta</taxon>
        <taxon>Bolidophyceae</taxon>
        <taxon>Parmales</taxon>
        <taxon>Triparmaceae</taxon>
        <taxon>Triparma</taxon>
    </lineage>
</organism>
<dbReference type="OrthoDB" id="186532at2759"/>
<gene>
    <name evidence="2" type="ORF">TrCOL_g13542</name>
</gene>
<dbReference type="SUPFAM" id="SSF51445">
    <property type="entry name" value="(Trans)glycosidases"/>
    <property type="match status" value="1"/>
</dbReference>
<dbReference type="Pfam" id="PF03662">
    <property type="entry name" value="Glyco_hydro_79n"/>
    <property type="match status" value="1"/>
</dbReference>
<dbReference type="Proteomes" id="UP001165065">
    <property type="component" value="Unassembled WGS sequence"/>
</dbReference>
<dbReference type="GO" id="GO:0004566">
    <property type="term" value="F:beta-glucuronidase activity"/>
    <property type="evidence" value="ECO:0007669"/>
    <property type="project" value="TreeGrafter"/>
</dbReference>
<evidence type="ECO:0008006" key="4">
    <source>
        <dbReference type="Google" id="ProtNLM"/>
    </source>
</evidence>
<dbReference type="PANTHER" id="PTHR14363:SF17">
    <property type="entry name" value="HEPARANASE-LIKE PROTEIN 3"/>
    <property type="match status" value="1"/>
</dbReference>
<comment type="caution">
    <text evidence="2">The sequence shown here is derived from an EMBL/GenBank/DDBJ whole genome shotgun (WGS) entry which is preliminary data.</text>
</comment>
<evidence type="ECO:0000256" key="1">
    <source>
        <dbReference type="ARBA" id="ARBA00009800"/>
    </source>
</evidence>
<reference evidence="3" key="1">
    <citation type="journal article" date="2023" name="Commun. Biol.">
        <title>Genome analysis of Parmales, the sister group of diatoms, reveals the evolutionary specialization of diatoms from phago-mixotrophs to photoautotrophs.</title>
        <authorList>
            <person name="Ban H."/>
            <person name="Sato S."/>
            <person name="Yoshikawa S."/>
            <person name="Yamada K."/>
            <person name="Nakamura Y."/>
            <person name="Ichinomiya M."/>
            <person name="Sato N."/>
            <person name="Blanc-Mathieu R."/>
            <person name="Endo H."/>
            <person name="Kuwata A."/>
            <person name="Ogata H."/>
        </authorList>
    </citation>
    <scope>NUCLEOTIDE SEQUENCE [LARGE SCALE GENOMIC DNA]</scope>
</reference>